<dbReference type="AlphaFoldDB" id="A0A4U3L199"/>
<name>A0A4U3L199_9BACT</name>
<dbReference type="RefSeq" id="WP_137262686.1">
    <property type="nucleotide sequence ID" value="NZ_SZQL01000012.1"/>
</dbReference>
<keyword evidence="2" id="KW-1185">Reference proteome</keyword>
<proteinExistence type="predicted"/>
<evidence type="ECO:0000313" key="1">
    <source>
        <dbReference type="EMBL" id="TKK67256.1"/>
    </source>
</evidence>
<gene>
    <name evidence="1" type="ORF">FC093_15355</name>
</gene>
<dbReference type="Proteomes" id="UP000305848">
    <property type="component" value="Unassembled WGS sequence"/>
</dbReference>
<evidence type="ECO:0000313" key="2">
    <source>
        <dbReference type="Proteomes" id="UP000305848"/>
    </source>
</evidence>
<reference evidence="1 2" key="1">
    <citation type="submission" date="2019-05" db="EMBL/GenBank/DDBJ databases">
        <title>Panacibacter sp. strain 17mud1-8 Genome sequencing and assembly.</title>
        <authorList>
            <person name="Chhetri G."/>
        </authorList>
    </citation>
    <scope>NUCLEOTIDE SEQUENCE [LARGE SCALE GENOMIC DNA]</scope>
    <source>
        <strain evidence="1 2">17mud1-8</strain>
    </source>
</reference>
<protein>
    <submittedName>
        <fullName evidence="1">Uncharacterized protein</fullName>
    </submittedName>
</protein>
<dbReference type="OrthoDB" id="620210at2"/>
<dbReference type="EMBL" id="SZQL01000012">
    <property type="protein sequence ID" value="TKK67256.1"/>
    <property type="molecule type" value="Genomic_DNA"/>
</dbReference>
<sequence>MRQTFHDRIDAAQKHLLRLDGTPDNEMNLTDDEDMNLQLTYTATRRIDDLQNNIEKDTTLNGNDKIRYLRGMSEVLELFNRYYRFQMAKASNFPVLVNTYTQAIALDKQNISIQHIIAKSSYEVGNILIQSIAFADNPGIAQAKNIVFLKDCKLHPDKILSYLNSNSNYPFTDSLIIEAARYDPDQFYDYAQGYGQLASKIKNSPDTLVQTISKLAVRKSGRLYFPFLDNLYHGKVTLDEIDAVKDDIPKYYSLLVKTKIDYMDRVMQRDTPMGLVAIDAGLTEKGKYYINTINGLHESPNNVRFKILEGLSPEELYYLAVMQEELIYTSSYVQGVYPRIFQRMKNPRGDSLLINVRFDHFKKWIKMAANYNTLDDFLKRMDKQNALVLMKAFVNGLDKGRGKDSLEDAVDVAASYASIYDKDLQRLVLHQVQENLQAAKQNNNKRAQDIYSILNTLFLSMDSSNQIDVSKELGIRPVYFMPDKSLEDSAGRVVIQQFFYGDKDGQNIFNAFVNAYSNSNWKRTSTEYWVSFTSTKGKPITIYSNRPLDEKQALDDKAQHELDDYLSEHGISPTVVLHRGHSYYLNATLDQLPSSAQVVLLGSCGGYQSLSRVLSICPEAHIVSSKQTGSGLINLPMINGIVEKLRHGKDLDWPAMWETFRKQFSSGQTKELFDDYVPPYKNLGATFIMAYTKLQNKDNG</sequence>
<organism evidence="1 2">
    <name type="scientific">Ilyomonas limi</name>
    <dbReference type="NCBI Taxonomy" id="2575867"/>
    <lineage>
        <taxon>Bacteria</taxon>
        <taxon>Pseudomonadati</taxon>
        <taxon>Bacteroidota</taxon>
        <taxon>Chitinophagia</taxon>
        <taxon>Chitinophagales</taxon>
        <taxon>Chitinophagaceae</taxon>
        <taxon>Ilyomonas</taxon>
    </lineage>
</organism>
<accession>A0A4U3L199</accession>
<comment type="caution">
    <text evidence="1">The sequence shown here is derived from an EMBL/GenBank/DDBJ whole genome shotgun (WGS) entry which is preliminary data.</text>
</comment>